<dbReference type="PANTHER" id="PTHR22538">
    <property type="entry name" value="CILIA- AND FLAGELLA-ASSOCIATED PROTEIN 74"/>
    <property type="match status" value="1"/>
</dbReference>
<dbReference type="PANTHER" id="PTHR22538:SF1">
    <property type="entry name" value="VWFD DOMAIN-CONTAINING PROTEIN"/>
    <property type="match status" value="1"/>
</dbReference>
<dbReference type="EMBL" id="MAYM02002293">
    <property type="protein sequence ID" value="RLM96939.1"/>
    <property type="molecule type" value="Genomic_DNA"/>
</dbReference>
<evidence type="ECO:0000313" key="6">
    <source>
        <dbReference type="Proteomes" id="UP000285883"/>
    </source>
</evidence>
<keyword evidence="5" id="KW-1185">Reference proteome</keyword>
<dbReference type="Proteomes" id="UP000285624">
    <property type="component" value="Unassembled WGS sequence"/>
</dbReference>
<evidence type="ECO:0000313" key="5">
    <source>
        <dbReference type="Proteomes" id="UP000285624"/>
    </source>
</evidence>
<dbReference type="EMBL" id="JPWV03000121">
    <property type="protein sequence ID" value="KAG2524155.1"/>
    <property type="molecule type" value="Genomic_DNA"/>
</dbReference>
<gene>
    <name evidence="3" type="ORF">BBI17_005267</name>
    <name evidence="4" type="ORF">BBO99_00004809</name>
    <name evidence="2" type="ORF">JM16_002646</name>
    <name evidence="1" type="ORF">JM18_004662</name>
</gene>
<name>A0A3R7IEK6_9STRA</name>
<comment type="caution">
    <text evidence="3">The sequence shown here is derived from an EMBL/GenBank/DDBJ whole genome shotgun (WGS) entry which is preliminary data.</text>
</comment>
<protein>
    <submittedName>
        <fullName evidence="3">Uncharacterized protein</fullName>
    </submittedName>
</protein>
<evidence type="ECO:0000313" key="1">
    <source>
        <dbReference type="EMBL" id="KAG2522511.1"/>
    </source>
</evidence>
<sequence>MGTFVSHSSAHIITHSHYFLPKNANMSPHLLVLVVTFAVSLGIITATQSSDWPSLSLQFTIKRQSMQVYGQSTFTMFANPVMATNDSGVLYDALANFKQDMTTFKYTLSNGAAYLSRSSSDGSLSVKCLDSDVLPPINSIISALNEAQVISSASASGDAIKCSSRYLFKASVDGTDFALCYSGSAGFTILNAAYKAAQKAYRTHVTAAACSKSYAGLISDYQWQFWLLGKVVPHKSQENDGMVEFQSCRGGIPESKFGNSYLDPFYVTKVNHFDLQFLSGDALVDKAKMPVKWFECVL</sequence>
<evidence type="ECO:0000313" key="3">
    <source>
        <dbReference type="EMBL" id="RLM96939.1"/>
    </source>
</evidence>
<organism evidence="3 6">
    <name type="scientific">Phytophthora kernoviae</name>
    <dbReference type="NCBI Taxonomy" id="325452"/>
    <lineage>
        <taxon>Eukaryota</taxon>
        <taxon>Sar</taxon>
        <taxon>Stramenopiles</taxon>
        <taxon>Oomycota</taxon>
        <taxon>Peronosporomycetes</taxon>
        <taxon>Peronosporales</taxon>
        <taxon>Peronosporaceae</taxon>
        <taxon>Phytophthora</taxon>
    </lineage>
</organism>
<reference evidence="5 6" key="2">
    <citation type="submission" date="2018-07" db="EMBL/GenBank/DDBJ databases">
        <title>Genome sequencing of oomycete isolates from Chile give support for New Zealand origin for Phytophthora kernoviae and make available the first Nothophytophthora sp. genome.</title>
        <authorList>
            <person name="Studholme D.J."/>
            <person name="Sanfuentes E."/>
            <person name="Panda P."/>
            <person name="Hill R."/>
            <person name="Sambles C."/>
            <person name="Grant M."/>
            <person name="Williams N.M."/>
            <person name="Mcdougal R.L."/>
        </authorList>
    </citation>
    <scope>NUCLEOTIDE SEQUENCE [LARGE SCALE GENOMIC DNA]</scope>
    <source>
        <strain evidence="3">Chile2</strain>
        <strain evidence="4">Chile4</strain>
    </source>
</reference>
<dbReference type="Proteomes" id="UP000785171">
    <property type="component" value="Unassembled WGS sequence"/>
</dbReference>
<proteinExistence type="predicted"/>
<evidence type="ECO:0000313" key="2">
    <source>
        <dbReference type="EMBL" id="KAG2524155.1"/>
    </source>
</evidence>
<dbReference type="Proteomes" id="UP000792063">
    <property type="component" value="Unassembled WGS sequence"/>
</dbReference>
<dbReference type="EMBL" id="MBDN02000123">
    <property type="protein sequence ID" value="RLN80009.1"/>
    <property type="molecule type" value="Genomic_DNA"/>
</dbReference>
<reference evidence="1" key="3">
    <citation type="submission" date="2020-06" db="EMBL/GenBank/DDBJ databases">
        <authorList>
            <person name="Studholme D.J."/>
        </authorList>
    </citation>
    <scope>NUCLEOTIDE SEQUENCE</scope>
    <source>
        <strain evidence="2">NZFS 2646</strain>
        <strain evidence="1">NZFS 3630</strain>
    </source>
</reference>
<dbReference type="EMBL" id="JPWU03000210">
    <property type="protein sequence ID" value="KAG2522511.1"/>
    <property type="molecule type" value="Genomic_DNA"/>
</dbReference>
<evidence type="ECO:0000313" key="4">
    <source>
        <dbReference type="EMBL" id="RLN80009.1"/>
    </source>
</evidence>
<reference evidence="1" key="1">
    <citation type="journal article" date="2015" name="Genom Data">
        <title>Genome sequences of six Phytophthora species associated with forests in New Zealand.</title>
        <authorList>
            <person name="Studholme D.J."/>
            <person name="McDougal R.L."/>
            <person name="Sambles C."/>
            <person name="Hansen E."/>
            <person name="Hardy G."/>
            <person name="Grant M."/>
            <person name="Ganley R.J."/>
            <person name="Williams N.M."/>
        </authorList>
    </citation>
    <scope>NUCLEOTIDE SEQUENCE</scope>
    <source>
        <strain evidence="2">NZFS 2646</strain>
        <strain evidence="1">NZFS 3630</strain>
    </source>
</reference>
<dbReference type="AlphaFoldDB" id="A0A3R7IEK6"/>
<accession>A0A3R7IEK6</accession>
<dbReference type="Proteomes" id="UP000285883">
    <property type="component" value="Unassembled WGS sequence"/>
</dbReference>